<evidence type="ECO:0000256" key="13">
    <source>
        <dbReference type="RuleBase" id="RU000504"/>
    </source>
</evidence>
<evidence type="ECO:0000256" key="6">
    <source>
        <dbReference type="ARBA" id="ARBA00022741"/>
    </source>
</evidence>
<name>A0A2N1PUW3_9BACT</name>
<dbReference type="Gene3D" id="3.20.20.60">
    <property type="entry name" value="Phosphoenolpyruvate-binding domains"/>
    <property type="match status" value="1"/>
</dbReference>
<dbReference type="UniPathway" id="UPA00109">
    <property type="reaction ID" value="UER00188"/>
</dbReference>
<dbReference type="Gene3D" id="3.30.70.20">
    <property type="match status" value="1"/>
</dbReference>
<evidence type="ECO:0000256" key="7">
    <source>
        <dbReference type="ARBA" id="ARBA00022777"/>
    </source>
</evidence>
<dbReference type="Pfam" id="PF00224">
    <property type="entry name" value="PK"/>
    <property type="match status" value="1"/>
</dbReference>
<dbReference type="NCBIfam" id="NF004491">
    <property type="entry name" value="PRK05826.1"/>
    <property type="match status" value="1"/>
</dbReference>
<evidence type="ECO:0000259" key="14">
    <source>
        <dbReference type="PROSITE" id="PS51379"/>
    </source>
</evidence>
<dbReference type="EMBL" id="PGXC01000001">
    <property type="protein sequence ID" value="PKK92106.1"/>
    <property type="molecule type" value="Genomic_DNA"/>
</dbReference>
<gene>
    <name evidence="15" type="primary">pyk</name>
    <name evidence="15" type="ORF">CVV64_01420</name>
</gene>
<protein>
    <recommendedName>
        <fullName evidence="3 12">Pyruvate kinase</fullName>
        <ecNumber evidence="3 12">2.7.1.40</ecNumber>
    </recommendedName>
</protein>
<evidence type="ECO:0000256" key="10">
    <source>
        <dbReference type="ARBA" id="ARBA00023152"/>
    </source>
</evidence>
<dbReference type="PANTHER" id="PTHR11817">
    <property type="entry name" value="PYRUVATE KINASE"/>
    <property type="match status" value="1"/>
</dbReference>
<dbReference type="NCBIfam" id="TIGR01064">
    <property type="entry name" value="pyruv_kin"/>
    <property type="match status" value="1"/>
</dbReference>
<dbReference type="SUPFAM" id="SSF54862">
    <property type="entry name" value="4Fe-4S ferredoxins"/>
    <property type="match status" value="1"/>
</dbReference>
<accession>A0A2N1PUW3</accession>
<keyword evidence="11 15" id="KW-0670">Pyruvate</keyword>
<evidence type="ECO:0000256" key="4">
    <source>
        <dbReference type="ARBA" id="ARBA00022679"/>
    </source>
</evidence>
<dbReference type="InterPro" id="IPR036918">
    <property type="entry name" value="Pyrv_Knase_C_sf"/>
</dbReference>
<evidence type="ECO:0000256" key="9">
    <source>
        <dbReference type="ARBA" id="ARBA00022842"/>
    </source>
</evidence>
<dbReference type="Proteomes" id="UP000233256">
    <property type="component" value="Unassembled WGS sequence"/>
</dbReference>
<evidence type="ECO:0000313" key="16">
    <source>
        <dbReference type="Proteomes" id="UP000233256"/>
    </source>
</evidence>
<dbReference type="PRINTS" id="PR01050">
    <property type="entry name" value="PYRUVTKNASE"/>
</dbReference>
<dbReference type="InterPro" id="IPR011037">
    <property type="entry name" value="Pyrv_Knase-like_insert_dom_sf"/>
</dbReference>
<evidence type="ECO:0000256" key="1">
    <source>
        <dbReference type="ARBA" id="ARBA00004997"/>
    </source>
</evidence>
<comment type="caution">
    <text evidence="15">The sequence shown here is derived from an EMBL/GenBank/DDBJ whole genome shotgun (WGS) entry which is preliminary data.</text>
</comment>
<dbReference type="NCBIfam" id="NF004978">
    <property type="entry name" value="PRK06354.1"/>
    <property type="match status" value="1"/>
</dbReference>
<keyword evidence="9 13" id="KW-0460">Magnesium</keyword>
<feature type="domain" description="4Fe-4S ferredoxin-type" evidence="14">
    <location>
        <begin position="490"/>
        <end position="519"/>
    </location>
</feature>
<dbReference type="InterPro" id="IPR040442">
    <property type="entry name" value="Pyrv_kinase-like_dom_sf"/>
</dbReference>
<evidence type="ECO:0000256" key="2">
    <source>
        <dbReference type="ARBA" id="ARBA00008663"/>
    </source>
</evidence>
<evidence type="ECO:0000256" key="11">
    <source>
        <dbReference type="ARBA" id="ARBA00023317"/>
    </source>
</evidence>
<dbReference type="InterPro" id="IPR015806">
    <property type="entry name" value="Pyrv_Knase_insert_dom_sf"/>
</dbReference>
<dbReference type="InterPro" id="IPR017896">
    <property type="entry name" value="4Fe4S_Fe-S-bd"/>
</dbReference>
<keyword evidence="7 13" id="KW-0418">Kinase</keyword>
<dbReference type="Pfam" id="PF02887">
    <property type="entry name" value="PK_C"/>
    <property type="match status" value="1"/>
</dbReference>
<evidence type="ECO:0000256" key="8">
    <source>
        <dbReference type="ARBA" id="ARBA00022840"/>
    </source>
</evidence>
<dbReference type="InterPro" id="IPR015813">
    <property type="entry name" value="Pyrv/PenolPyrv_kinase-like_dom"/>
</dbReference>
<reference evidence="15 16" key="1">
    <citation type="journal article" date="2017" name="ISME J.">
        <title>Potential for microbial H2 and metal transformations associated with novel bacteria and archaea in deep terrestrial subsurface sediments.</title>
        <authorList>
            <person name="Hernsdorf A.W."/>
            <person name="Amano Y."/>
            <person name="Miyakawa K."/>
            <person name="Ise K."/>
            <person name="Suzuki Y."/>
            <person name="Anantharaman K."/>
            <person name="Probst A."/>
            <person name="Burstein D."/>
            <person name="Thomas B.C."/>
            <person name="Banfield J.F."/>
        </authorList>
    </citation>
    <scope>NUCLEOTIDE SEQUENCE [LARGE SCALE GENOMIC DNA]</scope>
    <source>
        <strain evidence="15">HGW-Wallbacteria-1</strain>
    </source>
</reference>
<keyword evidence="10 13" id="KW-0324">Glycolysis</keyword>
<dbReference type="SUPFAM" id="SSF52935">
    <property type="entry name" value="PK C-terminal domain-like"/>
    <property type="match status" value="1"/>
</dbReference>
<keyword evidence="5" id="KW-0479">Metal-binding</keyword>
<dbReference type="AlphaFoldDB" id="A0A2N1PUW3"/>
<evidence type="ECO:0000256" key="5">
    <source>
        <dbReference type="ARBA" id="ARBA00022723"/>
    </source>
</evidence>
<keyword evidence="6" id="KW-0547">Nucleotide-binding</keyword>
<dbReference type="GO" id="GO:0005524">
    <property type="term" value="F:ATP binding"/>
    <property type="evidence" value="ECO:0007669"/>
    <property type="project" value="UniProtKB-KW"/>
</dbReference>
<evidence type="ECO:0000256" key="12">
    <source>
        <dbReference type="NCBIfam" id="TIGR01064"/>
    </source>
</evidence>
<evidence type="ECO:0000256" key="3">
    <source>
        <dbReference type="ARBA" id="ARBA00012142"/>
    </source>
</evidence>
<dbReference type="EC" id="2.7.1.40" evidence="3 12"/>
<dbReference type="SUPFAM" id="SSF51621">
    <property type="entry name" value="Phosphoenolpyruvate/pyruvate domain"/>
    <property type="match status" value="1"/>
</dbReference>
<evidence type="ECO:0000313" key="15">
    <source>
        <dbReference type="EMBL" id="PKK92106.1"/>
    </source>
</evidence>
<dbReference type="InterPro" id="IPR001697">
    <property type="entry name" value="Pyr_Knase"/>
</dbReference>
<comment type="similarity">
    <text evidence="2 13">Belongs to the pyruvate kinase family.</text>
</comment>
<sequence length="562" mass="60255">MNSFRKTKIVCTLGPASSSPEMVEKLIDAGMNVARLNFSHGSHSDHTRMFNLIRKTSEKKGVYIGILQDLQGPKIRIGKVCNVSQGGLPLEPGHQIAISVDPALADNHSILSTTYPNLANDLKPSDRLLLDDGRLELSVDSIEGPIIRTTVVTGGILKSSKGINLPGVMVSATSPTPRDMDDLILGLELGVDFVALSFVRTPDEILSVKREIHRRGLRTRVIAKIERPEAMDNLEAIMEVSDGIMVARGDLGVEMGPHMVPPLQKKILKRAAYHGKFVITATQMLESMISAPTPTRAEASDVANAVLDGSSAVMLSAETASGSYPVETVKMMKKIIMEVEPLVEPIRGHCFSPGLMQENAVSSSAVNAAELLGARAIVAFTQTGATALSISKYRSTVPVIGASPSRETLRRASIYWGVEPMEVPVAPDTDTMSSILEEHLLSDSRFRAGDLVILTAGTPFSRPGTTNMMKIVRLGGIEDIPGDGVATPFFRIELDQSCCNICGTCEKICPAGLFRSSNGAMLTVPENGEKCLGDKLCEKNCPTGAIKLLSLDAAQRANGKKD</sequence>
<keyword evidence="8" id="KW-0067">ATP-binding</keyword>
<dbReference type="SUPFAM" id="SSF50800">
    <property type="entry name" value="PK beta-barrel domain-like"/>
    <property type="match status" value="1"/>
</dbReference>
<dbReference type="Gene3D" id="2.40.33.10">
    <property type="entry name" value="PK beta-barrel domain-like"/>
    <property type="match status" value="1"/>
</dbReference>
<comment type="pathway">
    <text evidence="1 13">Carbohydrate degradation; glycolysis; pyruvate from D-glyceraldehyde 3-phosphate: step 5/5.</text>
</comment>
<organism evidence="15 16">
    <name type="scientific">Candidatus Wallbacteria bacterium HGW-Wallbacteria-1</name>
    <dbReference type="NCBI Taxonomy" id="2013854"/>
    <lineage>
        <taxon>Bacteria</taxon>
        <taxon>Candidatus Walliibacteriota</taxon>
    </lineage>
</organism>
<dbReference type="Gene3D" id="3.40.1380.20">
    <property type="entry name" value="Pyruvate kinase, C-terminal domain"/>
    <property type="match status" value="1"/>
</dbReference>
<dbReference type="GO" id="GO:0000287">
    <property type="term" value="F:magnesium ion binding"/>
    <property type="evidence" value="ECO:0007669"/>
    <property type="project" value="UniProtKB-UniRule"/>
</dbReference>
<keyword evidence="4 13" id="KW-0808">Transferase</keyword>
<dbReference type="FunFam" id="2.40.33.10:FF:000001">
    <property type="entry name" value="Pyruvate kinase"/>
    <property type="match status" value="1"/>
</dbReference>
<feature type="domain" description="4Fe-4S ferredoxin-type" evidence="14">
    <location>
        <begin position="522"/>
        <end position="551"/>
    </location>
</feature>
<dbReference type="InterPro" id="IPR015793">
    <property type="entry name" value="Pyrv_Knase_brl"/>
</dbReference>
<dbReference type="GO" id="GO:0016301">
    <property type="term" value="F:kinase activity"/>
    <property type="evidence" value="ECO:0007669"/>
    <property type="project" value="UniProtKB-KW"/>
</dbReference>
<dbReference type="PROSITE" id="PS51379">
    <property type="entry name" value="4FE4S_FER_2"/>
    <property type="match status" value="2"/>
</dbReference>
<proteinExistence type="inferred from homology"/>
<comment type="catalytic activity">
    <reaction evidence="13">
        <text>pyruvate + ATP = phosphoenolpyruvate + ADP + H(+)</text>
        <dbReference type="Rhea" id="RHEA:18157"/>
        <dbReference type="ChEBI" id="CHEBI:15361"/>
        <dbReference type="ChEBI" id="CHEBI:15378"/>
        <dbReference type="ChEBI" id="CHEBI:30616"/>
        <dbReference type="ChEBI" id="CHEBI:58702"/>
        <dbReference type="ChEBI" id="CHEBI:456216"/>
        <dbReference type="EC" id="2.7.1.40"/>
    </reaction>
</comment>
<dbReference type="InterPro" id="IPR015795">
    <property type="entry name" value="Pyrv_Knase_C"/>
</dbReference>
<dbReference type="GO" id="GO:0030955">
    <property type="term" value="F:potassium ion binding"/>
    <property type="evidence" value="ECO:0007669"/>
    <property type="project" value="UniProtKB-UniRule"/>
</dbReference>
<dbReference type="GO" id="GO:0004743">
    <property type="term" value="F:pyruvate kinase activity"/>
    <property type="evidence" value="ECO:0007669"/>
    <property type="project" value="UniProtKB-UniRule"/>
</dbReference>